<evidence type="ECO:0000256" key="1">
    <source>
        <dbReference type="ARBA" id="ARBA00022634"/>
    </source>
</evidence>
<evidence type="ECO:0000256" key="3">
    <source>
        <dbReference type="ARBA" id="ARBA00022695"/>
    </source>
</evidence>
<dbReference type="GO" id="GO:0046872">
    <property type="term" value="F:metal ion binding"/>
    <property type="evidence" value="ECO:0007669"/>
    <property type="project" value="UniProtKB-UniRule"/>
</dbReference>
<dbReference type="Gene3D" id="3.30.460.10">
    <property type="entry name" value="Beta Polymerase, domain 2"/>
    <property type="match status" value="1"/>
</dbReference>
<dbReference type="EC" id="2.7.7.7" evidence="5"/>
<dbReference type="GO" id="GO:0003887">
    <property type="term" value="F:DNA-directed DNA polymerase activity"/>
    <property type="evidence" value="ECO:0007669"/>
    <property type="project" value="UniProtKB-UniRule"/>
</dbReference>
<dbReference type="InterPro" id="IPR028207">
    <property type="entry name" value="DNA_pol_B_palm_palm"/>
</dbReference>
<dbReference type="Pfam" id="PF14792">
    <property type="entry name" value="DNA_pol_B_palm"/>
    <property type="match status" value="1"/>
</dbReference>
<dbReference type="Pfam" id="PF14791">
    <property type="entry name" value="DNA_pol_B_thumb"/>
    <property type="match status" value="1"/>
</dbReference>
<gene>
    <name evidence="8" type="ORF">X975_12074</name>
</gene>
<keyword evidence="9" id="KW-1185">Reference proteome</keyword>
<keyword evidence="3 5" id="KW-0548">Nucleotidyltransferase</keyword>
<keyword evidence="1" id="KW-0237">DNA synthesis</keyword>
<organism evidence="8 9">
    <name type="scientific">Stegodyphus mimosarum</name>
    <name type="common">African social velvet spider</name>
    <dbReference type="NCBI Taxonomy" id="407821"/>
    <lineage>
        <taxon>Eukaryota</taxon>
        <taxon>Metazoa</taxon>
        <taxon>Ecdysozoa</taxon>
        <taxon>Arthropoda</taxon>
        <taxon>Chelicerata</taxon>
        <taxon>Arachnida</taxon>
        <taxon>Araneae</taxon>
        <taxon>Araneomorphae</taxon>
        <taxon>Entelegynae</taxon>
        <taxon>Eresoidea</taxon>
        <taxon>Eresidae</taxon>
        <taxon>Stegodyphus</taxon>
    </lineage>
</organism>
<comment type="subcellular location">
    <subcellularLocation>
        <location evidence="5">Nucleus</location>
    </subcellularLocation>
</comment>
<dbReference type="EMBL" id="KK112562">
    <property type="protein sequence ID" value="KFM57987.1"/>
    <property type="molecule type" value="Genomic_DNA"/>
</dbReference>
<keyword evidence="5" id="KW-0539">Nucleus</keyword>
<keyword evidence="5" id="KW-0227">DNA damage</keyword>
<dbReference type="InterPro" id="IPR002008">
    <property type="entry name" value="DNA_pol_X_beta-like"/>
</dbReference>
<dbReference type="PANTHER" id="PTHR11276:SF28">
    <property type="entry name" value="DNA POLYMERASE LAMBDA"/>
    <property type="match status" value="1"/>
</dbReference>
<dbReference type="PRINTS" id="PR00870">
    <property type="entry name" value="DNAPOLXBETA"/>
</dbReference>
<dbReference type="STRING" id="407821.A0A087SYP8"/>
<dbReference type="InterPro" id="IPR043519">
    <property type="entry name" value="NT_sf"/>
</dbReference>
<dbReference type="OMA" id="YLCPRER"/>
<feature type="domain" description="DNA polymerase beta thumb" evidence="6">
    <location>
        <begin position="104"/>
        <end position="170"/>
    </location>
</feature>
<name>A0A087SYP8_STEMI</name>
<evidence type="ECO:0000313" key="9">
    <source>
        <dbReference type="Proteomes" id="UP000054359"/>
    </source>
</evidence>
<evidence type="ECO:0000256" key="2">
    <source>
        <dbReference type="ARBA" id="ARBA00022679"/>
    </source>
</evidence>
<evidence type="ECO:0000256" key="5">
    <source>
        <dbReference type="RuleBase" id="RU366014"/>
    </source>
</evidence>
<keyword evidence="4" id="KW-0235">DNA replication</keyword>
<dbReference type="OrthoDB" id="6436878at2759"/>
<feature type="non-terminal residue" evidence="8">
    <location>
        <position position="171"/>
    </location>
</feature>
<dbReference type="InterPro" id="IPR029398">
    <property type="entry name" value="PolB_thumb"/>
</dbReference>
<sequence length="171" mass="19601">MSIIFGLYSFVQCDACSSLRRNRQFCGHIEILVSLPEGHVNDHKILPEIVAKLHQDGYLIDDLLRHEENGAQTRYVGIIKLTTAGAKYRRISITVCNREEYACALMYLTGSAYFNKAVRQVAFKKNMILDEHSLRKKTVTEDRELVYEVLATPSEADIFLHLNIPFRVPEI</sequence>
<dbReference type="InterPro" id="IPR022312">
    <property type="entry name" value="DNA_pol_X"/>
</dbReference>
<evidence type="ECO:0000259" key="6">
    <source>
        <dbReference type="Pfam" id="PF14791"/>
    </source>
</evidence>
<feature type="domain" description="DNA polymerase beta palm" evidence="7">
    <location>
        <begin position="11"/>
        <end position="96"/>
    </location>
</feature>
<dbReference type="SUPFAM" id="SSF81301">
    <property type="entry name" value="Nucleotidyltransferase"/>
    <property type="match status" value="1"/>
</dbReference>
<dbReference type="GO" id="GO:0003677">
    <property type="term" value="F:DNA binding"/>
    <property type="evidence" value="ECO:0007669"/>
    <property type="project" value="UniProtKB-UniRule"/>
</dbReference>
<keyword evidence="5" id="KW-0239">DNA-directed DNA polymerase</keyword>
<keyword evidence="2 5" id="KW-0808">Transferase</keyword>
<accession>A0A087SYP8</accession>
<dbReference type="GO" id="GO:0005634">
    <property type="term" value="C:nucleus"/>
    <property type="evidence" value="ECO:0007669"/>
    <property type="project" value="UniProtKB-SubCell"/>
</dbReference>
<dbReference type="GO" id="GO:0006303">
    <property type="term" value="P:double-strand break repair via nonhomologous end joining"/>
    <property type="evidence" value="ECO:0007669"/>
    <property type="project" value="TreeGrafter"/>
</dbReference>
<evidence type="ECO:0000313" key="8">
    <source>
        <dbReference type="EMBL" id="KFM57987.1"/>
    </source>
</evidence>
<dbReference type="AlphaFoldDB" id="A0A087SYP8"/>
<protein>
    <recommendedName>
        <fullName evidence="5">DNA polymerase</fullName>
        <ecNumber evidence="5">2.7.7.7</ecNumber>
    </recommendedName>
</protein>
<comment type="catalytic activity">
    <reaction evidence="5">
        <text>DNA(n) + a 2'-deoxyribonucleoside 5'-triphosphate = DNA(n+1) + diphosphate</text>
        <dbReference type="Rhea" id="RHEA:22508"/>
        <dbReference type="Rhea" id="RHEA-COMP:17339"/>
        <dbReference type="Rhea" id="RHEA-COMP:17340"/>
        <dbReference type="ChEBI" id="CHEBI:33019"/>
        <dbReference type="ChEBI" id="CHEBI:61560"/>
        <dbReference type="ChEBI" id="CHEBI:173112"/>
        <dbReference type="EC" id="2.7.7.7"/>
    </reaction>
</comment>
<reference evidence="8 9" key="1">
    <citation type="submission" date="2013-11" db="EMBL/GenBank/DDBJ databases">
        <title>Genome sequencing of Stegodyphus mimosarum.</title>
        <authorList>
            <person name="Bechsgaard J."/>
        </authorList>
    </citation>
    <scope>NUCLEOTIDE SEQUENCE [LARGE SCALE GENOMIC DNA]</scope>
</reference>
<proteinExistence type="inferred from homology"/>
<comment type="function">
    <text evidence="5">DNA polymerase that functions in several pathways of DNA repair. Involved in base excision repair (BER) responsible for repair of lesions that give rise to abasic (AP) sites in DNA. Also contributes to DNA double-strand break repair by non-homologous end joining and homologous recombination. Has both template-dependent and template-independent (terminal transferase) DNA polymerase activities. Has also a 5'-deoxyribose-5-phosphate lyase (dRP lyase) activity.</text>
</comment>
<dbReference type="PANTHER" id="PTHR11276">
    <property type="entry name" value="DNA POLYMERASE TYPE-X FAMILY MEMBER"/>
    <property type="match status" value="1"/>
</dbReference>
<evidence type="ECO:0000256" key="4">
    <source>
        <dbReference type="ARBA" id="ARBA00022705"/>
    </source>
</evidence>
<evidence type="ECO:0000259" key="7">
    <source>
        <dbReference type="Pfam" id="PF14792"/>
    </source>
</evidence>
<dbReference type="Gene3D" id="3.30.210.10">
    <property type="entry name" value="DNA polymerase, thumb domain"/>
    <property type="match status" value="1"/>
</dbReference>
<comment type="similarity">
    <text evidence="5">Belongs to the DNA polymerase type-X family.</text>
</comment>
<dbReference type="InterPro" id="IPR037160">
    <property type="entry name" value="DNA_Pol_thumb_sf"/>
</dbReference>
<keyword evidence="5" id="KW-0234">DNA repair</keyword>
<dbReference type="Proteomes" id="UP000054359">
    <property type="component" value="Unassembled WGS sequence"/>
</dbReference>